<comment type="caution">
    <text evidence="1">The sequence shown here is derived from an EMBL/GenBank/DDBJ whole genome shotgun (WGS) entry which is preliminary data.</text>
</comment>
<protein>
    <submittedName>
        <fullName evidence="1">Ferredoxin</fullName>
    </submittedName>
</protein>
<reference evidence="1 2" key="1">
    <citation type="submission" date="2016-01" db="EMBL/GenBank/DDBJ databases">
        <title>The new phylogeny of the genus Mycobacterium.</title>
        <authorList>
            <person name="Tarcisio F."/>
            <person name="Conor M."/>
            <person name="Antonella G."/>
            <person name="Elisabetta G."/>
            <person name="Giulia F.S."/>
            <person name="Sara T."/>
            <person name="Anna F."/>
            <person name="Clotilde B."/>
            <person name="Roberto B."/>
            <person name="Veronica D.S."/>
            <person name="Fabio R."/>
            <person name="Monica P."/>
            <person name="Olivier J."/>
            <person name="Enrico T."/>
            <person name="Nicola S."/>
        </authorList>
    </citation>
    <scope>NUCLEOTIDE SEQUENCE [LARGE SCALE GENOMIC DNA]</scope>
    <source>
        <strain evidence="1 2">DSM 43505</strain>
    </source>
</reference>
<dbReference type="EMBL" id="LQOX01000082">
    <property type="protein sequence ID" value="ORV71845.1"/>
    <property type="molecule type" value="Genomic_DNA"/>
</dbReference>
<keyword evidence="2" id="KW-1185">Reference proteome</keyword>
<evidence type="ECO:0000313" key="1">
    <source>
        <dbReference type="EMBL" id="ORV71845.1"/>
    </source>
</evidence>
<dbReference type="Gene3D" id="3.30.70.20">
    <property type="match status" value="1"/>
</dbReference>
<dbReference type="Pfam" id="PF13459">
    <property type="entry name" value="Fer4_15"/>
    <property type="match status" value="1"/>
</dbReference>
<sequence length="47" mass="5207">MGIVPEAFELGDDDMLTVLQPQVAPENEELVRGAVRQCHRQAISITE</sequence>
<proteinExistence type="predicted"/>
<evidence type="ECO:0000313" key="2">
    <source>
        <dbReference type="Proteomes" id="UP000193738"/>
    </source>
</evidence>
<gene>
    <name evidence="1" type="ORF">AWC07_04200</name>
</gene>
<accession>A0A1X1VS51</accession>
<name>A0A1X1VS51_MYCGS</name>
<organism evidence="1 2">
    <name type="scientific">Mycobacterium gastri</name>
    <dbReference type="NCBI Taxonomy" id="1777"/>
    <lineage>
        <taxon>Bacteria</taxon>
        <taxon>Bacillati</taxon>
        <taxon>Actinomycetota</taxon>
        <taxon>Actinomycetes</taxon>
        <taxon>Mycobacteriales</taxon>
        <taxon>Mycobacteriaceae</taxon>
        <taxon>Mycobacterium</taxon>
    </lineage>
</organism>
<dbReference type="Proteomes" id="UP000193738">
    <property type="component" value="Unassembled WGS sequence"/>
</dbReference>
<dbReference type="RefSeq" id="WP_051508018.1">
    <property type="nucleotide sequence ID" value="NZ_LQOX01000082.1"/>
</dbReference>
<dbReference type="STRING" id="1777.AWC07_04200"/>
<dbReference type="AlphaFoldDB" id="A0A1X1VS51"/>